<keyword evidence="11" id="KW-1185">Reference proteome</keyword>
<organism evidence="10 11">
    <name type="scientific">Paenibacillus antri</name>
    <dbReference type="NCBI Taxonomy" id="2582848"/>
    <lineage>
        <taxon>Bacteria</taxon>
        <taxon>Bacillati</taxon>
        <taxon>Bacillota</taxon>
        <taxon>Bacilli</taxon>
        <taxon>Bacillales</taxon>
        <taxon>Paenibacillaceae</taxon>
        <taxon>Paenibacillus</taxon>
    </lineage>
</organism>
<keyword evidence="6" id="KW-0564">Palmitate</keyword>
<gene>
    <name evidence="10" type="ORF">FE782_10200</name>
</gene>
<dbReference type="InterPro" id="IPR046953">
    <property type="entry name" value="Spore_GerAC-like_C"/>
</dbReference>
<dbReference type="InterPro" id="IPR057336">
    <property type="entry name" value="GerAC_N"/>
</dbReference>
<evidence type="ECO:0000256" key="2">
    <source>
        <dbReference type="ARBA" id="ARBA00007886"/>
    </source>
</evidence>
<evidence type="ECO:0000256" key="4">
    <source>
        <dbReference type="ARBA" id="ARBA00022729"/>
    </source>
</evidence>
<keyword evidence="7" id="KW-0449">Lipoprotein</keyword>
<evidence type="ECO:0000256" key="3">
    <source>
        <dbReference type="ARBA" id="ARBA00022544"/>
    </source>
</evidence>
<reference evidence="10 11" key="1">
    <citation type="submission" date="2019-05" db="EMBL/GenBank/DDBJ databases">
        <authorList>
            <person name="Narsing Rao M.P."/>
            <person name="Li W.J."/>
        </authorList>
    </citation>
    <scope>NUCLEOTIDE SEQUENCE [LARGE SCALE GENOMIC DNA]</scope>
    <source>
        <strain evidence="10 11">SYSU_K30003</strain>
    </source>
</reference>
<dbReference type="PROSITE" id="PS51257">
    <property type="entry name" value="PROKAR_LIPOPROTEIN"/>
    <property type="match status" value="1"/>
</dbReference>
<dbReference type="PANTHER" id="PTHR35789:SF1">
    <property type="entry name" value="SPORE GERMINATION PROTEIN B3"/>
    <property type="match status" value="1"/>
</dbReference>
<comment type="subcellular location">
    <subcellularLocation>
        <location evidence="1">Membrane</location>
        <topology evidence="1">Lipid-anchor</topology>
    </subcellularLocation>
</comment>
<dbReference type="InterPro" id="IPR038501">
    <property type="entry name" value="Spore_GerAC_C_sf"/>
</dbReference>
<evidence type="ECO:0000256" key="1">
    <source>
        <dbReference type="ARBA" id="ARBA00004635"/>
    </source>
</evidence>
<evidence type="ECO:0000256" key="6">
    <source>
        <dbReference type="ARBA" id="ARBA00023139"/>
    </source>
</evidence>
<evidence type="ECO:0000313" key="10">
    <source>
        <dbReference type="EMBL" id="TLS52337.1"/>
    </source>
</evidence>
<dbReference type="Proteomes" id="UP000309676">
    <property type="component" value="Unassembled WGS sequence"/>
</dbReference>
<evidence type="ECO:0000259" key="9">
    <source>
        <dbReference type="Pfam" id="PF25198"/>
    </source>
</evidence>
<dbReference type="Pfam" id="PF25198">
    <property type="entry name" value="Spore_GerAC_N"/>
    <property type="match status" value="1"/>
</dbReference>
<keyword evidence="4" id="KW-0732">Signal</keyword>
<name>A0A5R9G7E9_9BACL</name>
<dbReference type="InterPro" id="IPR008844">
    <property type="entry name" value="Spore_GerAC-like"/>
</dbReference>
<dbReference type="EMBL" id="VCIW01000005">
    <property type="protein sequence ID" value="TLS52337.1"/>
    <property type="molecule type" value="Genomic_DNA"/>
</dbReference>
<proteinExistence type="inferred from homology"/>
<dbReference type="Pfam" id="PF05504">
    <property type="entry name" value="Spore_GerAC"/>
    <property type="match status" value="1"/>
</dbReference>
<keyword evidence="3" id="KW-0309">Germination</keyword>
<feature type="domain" description="Spore germination GerAC-like C-terminal" evidence="8">
    <location>
        <begin position="215"/>
        <end position="346"/>
    </location>
</feature>
<dbReference type="RefSeq" id="WP_138193993.1">
    <property type="nucleotide sequence ID" value="NZ_VCIW01000005.1"/>
</dbReference>
<accession>A0A5R9G7E9</accession>
<comment type="caution">
    <text evidence="10">The sequence shown here is derived from an EMBL/GenBank/DDBJ whole genome shotgun (WGS) entry which is preliminary data.</text>
</comment>
<keyword evidence="5" id="KW-0472">Membrane</keyword>
<evidence type="ECO:0000256" key="5">
    <source>
        <dbReference type="ARBA" id="ARBA00023136"/>
    </source>
</evidence>
<comment type="similarity">
    <text evidence="2">Belongs to the GerABKC lipoprotein family.</text>
</comment>
<dbReference type="GO" id="GO:0016020">
    <property type="term" value="C:membrane"/>
    <property type="evidence" value="ECO:0007669"/>
    <property type="project" value="UniProtKB-SubCell"/>
</dbReference>
<evidence type="ECO:0000259" key="8">
    <source>
        <dbReference type="Pfam" id="PF05504"/>
    </source>
</evidence>
<dbReference type="PANTHER" id="PTHR35789">
    <property type="entry name" value="SPORE GERMINATION PROTEIN B3"/>
    <property type="match status" value="1"/>
</dbReference>
<dbReference type="AlphaFoldDB" id="A0A5R9G7E9"/>
<dbReference type="GO" id="GO:0009847">
    <property type="term" value="P:spore germination"/>
    <property type="evidence" value="ECO:0007669"/>
    <property type="project" value="InterPro"/>
</dbReference>
<dbReference type="Gene3D" id="3.30.300.210">
    <property type="entry name" value="Nutrient germinant receptor protein C, domain 3"/>
    <property type="match status" value="1"/>
</dbReference>
<feature type="domain" description="Spore germination protein N-terminal" evidence="9">
    <location>
        <begin position="20"/>
        <end position="194"/>
    </location>
</feature>
<evidence type="ECO:0000313" key="11">
    <source>
        <dbReference type="Proteomes" id="UP000309676"/>
    </source>
</evidence>
<sequence>MKRVVVMISCFAALLTGCWDTKNIQDINYVVSVGIDYKDERYVVYAQLTDFSNVAKQQGTPRTNAPIWVGKGEGATVSQAIQSLYETSQQHVFWGHVSSFVFTESALQQGITAEVIDNISRFREMRYTQWAYGTKEPIEKLFTTKPFFNLSPLSSILNEPMSTYNQYSDTQPIRLHRFVSDLREPGKTVLLPSLGIDDEVWEKNNKKDPKLFVDGLFAIKGDADAIWLELAELTGLIWLDEQTKIFMLSVPLERESEVQLSMTKPKVRTKARMSGETLYLDVDLRIRGRIVEMIGTFDRDALIKNAEERLRDDIRKTFEYAASRGVDVYQAEHELYRERFRTWSEATSRGKHPPSKVELGDVRATVNLTNSGMYKAKSSDPHEY</sequence>
<dbReference type="NCBIfam" id="TIGR02887">
    <property type="entry name" value="spore_ger_x_C"/>
    <property type="match status" value="1"/>
</dbReference>
<dbReference type="OrthoDB" id="2380468at2"/>
<evidence type="ECO:0000256" key="7">
    <source>
        <dbReference type="ARBA" id="ARBA00023288"/>
    </source>
</evidence>
<protein>
    <submittedName>
        <fullName evidence="10">Ger(X)C family spore germination protein</fullName>
    </submittedName>
</protein>